<reference evidence="1" key="1">
    <citation type="submission" date="2018-05" db="EMBL/GenBank/DDBJ databases">
        <authorList>
            <person name="Lanie J.A."/>
            <person name="Ng W.-L."/>
            <person name="Kazmierczak K.M."/>
            <person name="Andrzejewski T.M."/>
            <person name="Davidsen T.M."/>
            <person name="Wayne K.J."/>
            <person name="Tettelin H."/>
            <person name="Glass J.I."/>
            <person name="Rusch D."/>
            <person name="Podicherti R."/>
            <person name="Tsui H.-C.T."/>
            <person name="Winkler M.E."/>
        </authorList>
    </citation>
    <scope>NUCLEOTIDE SEQUENCE</scope>
</reference>
<dbReference type="EMBL" id="UINC01186044">
    <property type="protein sequence ID" value="SVD98068.1"/>
    <property type="molecule type" value="Genomic_DNA"/>
</dbReference>
<dbReference type="Gene3D" id="3.10.450.710">
    <property type="entry name" value="Tgt2/MlaC"/>
    <property type="match status" value="1"/>
</dbReference>
<evidence type="ECO:0000313" key="1">
    <source>
        <dbReference type="EMBL" id="SVD98068.1"/>
    </source>
</evidence>
<dbReference type="AlphaFoldDB" id="A0A382ZTR2"/>
<feature type="non-terminal residue" evidence="1">
    <location>
        <position position="1"/>
    </location>
</feature>
<name>A0A382ZTR2_9ZZZZ</name>
<gene>
    <name evidence="1" type="ORF">METZ01_LOCUS450922</name>
</gene>
<dbReference type="InterPro" id="IPR042245">
    <property type="entry name" value="Tgt2/MlaC_sf"/>
</dbReference>
<dbReference type="InterPro" id="IPR008869">
    <property type="entry name" value="MlaC/ttg2D"/>
</dbReference>
<dbReference type="Pfam" id="PF05494">
    <property type="entry name" value="MlaC"/>
    <property type="match status" value="1"/>
</dbReference>
<accession>A0A382ZTR2</accession>
<protein>
    <submittedName>
        <fullName evidence="1">Uncharacterized protein</fullName>
    </submittedName>
</protein>
<proteinExistence type="predicted"/>
<sequence length="77" mass="8491">RTRVKSILNTKSEIVNLDYQLLFSQETWRIYDVVANGVSDLSLKRSNYAALFANGGLDAVTADITASINKNQEEPSG</sequence>
<organism evidence="1">
    <name type="scientific">marine metagenome</name>
    <dbReference type="NCBI Taxonomy" id="408172"/>
    <lineage>
        <taxon>unclassified sequences</taxon>
        <taxon>metagenomes</taxon>
        <taxon>ecological metagenomes</taxon>
    </lineage>
</organism>